<feature type="region of interest" description="Disordered" evidence="1">
    <location>
        <begin position="122"/>
        <end position="155"/>
    </location>
</feature>
<comment type="caution">
    <text evidence="2">The sequence shown here is derived from an EMBL/GenBank/DDBJ whole genome shotgun (WGS) entry which is preliminary data.</text>
</comment>
<keyword evidence="3" id="KW-1185">Reference proteome</keyword>
<dbReference type="AlphaFoldDB" id="A0A8H4L2K1"/>
<sequence length="185" mass="20177">MAPAMCERISEGVRAKSEQGGAELPRRGRFGDSADNDAVRSLGLDPSGGPGRPGINRKLQGRRRVQQLWIRAQSSVGSPHLAIGGRVRKGRVSWRGLTQYVAGRRMREDAVRIQAMSVSLEVSKGLDPNDRQRGTTHQPGPGQSHESRHEHDSSTPTLRELFVPFALLAQLAPSPADSVTETLSW</sequence>
<feature type="region of interest" description="Disordered" evidence="1">
    <location>
        <begin position="1"/>
        <end position="60"/>
    </location>
</feature>
<proteinExistence type="predicted"/>
<name>A0A8H4L2K1_9HYPO</name>
<dbReference type="OrthoDB" id="10529520at2759"/>
<gene>
    <name evidence="2" type="ORF">FALBO_12679</name>
</gene>
<dbReference type="Proteomes" id="UP000554235">
    <property type="component" value="Unassembled WGS sequence"/>
</dbReference>
<evidence type="ECO:0000313" key="2">
    <source>
        <dbReference type="EMBL" id="KAF4460535.1"/>
    </source>
</evidence>
<dbReference type="EMBL" id="JAADYS010001921">
    <property type="protein sequence ID" value="KAF4460535.1"/>
    <property type="molecule type" value="Genomic_DNA"/>
</dbReference>
<accession>A0A8H4L2K1</accession>
<organism evidence="2 3">
    <name type="scientific">Fusarium albosuccineum</name>
    <dbReference type="NCBI Taxonomy" id="1237068"/>
    <lineage>
        <taxon>Eukaryota</taxon>
        <taxon>Fungi</taxon>
        <taxon>Dikarya</taxon>
        <taxon>Ascomycota</taxon>
        <taxon>Pezizomycotina</taxon>
        <taxon>Sordariomycetes</taxon>
        <taxon>Hypocreomycetidae</taxon>
        <taxon>Hypocreales</taxon>
        <taxon>Nectriaceae</taxon>
        <taxon>Fusarium</taxon>
        <taxon>Fusarium decemcellulare species complex</taxon>
    </lineage>
</organism>
<feature type="compositionally biased region" description="Basic and acidic residues" evidence="1">
    <location>
        <begin position="8"/>
        <end position="17"/>
    </location>
</feature>
<reference evidence="2 3" key="1">
    <citation type="submission" date="2020-01" db="EMBL/GenBank/DDBJ databases">
        <title>Identification and distribution of gene clusters putatively required for synthesis of sphingolipid metabolism inhibitors in phylogenetically diverse species of the filamentous fungus Fusarium.</title>
        <authorList>
            <person name="Kim H.-S."/>
            <person name="Busman M."/>
            <person name="Brown D.W."/>
            <person name="Divon H."/>
            <person name="Uhlig S."/>
            <person name="Proctor R.H."/>
        </authorList>
    </citation>
    <scope>NUCLEOTIDE SEQUENCE [LARGE SCALE GENOMIC DNA]</scope>
    <source>
        <strain evidence="2 3">NRRL 20459</strain>
    </source>
</reference>
<protein>
    <submittedName>
        <fullName evidence="2">Uncharacterized protein</fullName>
    </submittedName>
</protein>
<evidence type="ECO:0000313" key="3">
    <source>
        <dbReference type="Proteomes" id="UP000554235"/>
    </source>
</evidence>
<evidence type="ECO:0000256" key="1">
    <source>
        <dbReference type="SAM" id="MobiDB-lite"/>
    </source>
</evidence>